<evidence type="ECO:0000313" key="3">
    <source>
        <dbReference type="Proteomes" id="UP000429181"/>
    </source>
</evidence>
<dbReference type="AlphaFoldDB" id="A0A4W2GJ44"/>
<proteinExistence type="predicted"/>
<dbReference type="InterPro" id="IPR001909">
    <property type="entry name" value="KRAB"/>
</dbReference>
<evidence type="ECO:0000313" key="2">
    <source>
        <dbReference type="Ensembl" id="ENSBIXP00005018088.1"/>
    </source>
</evidence>
<feature type="domain" description="KRAB" evidence="1">
    <location>
        <begin position="14"/>
        <end position="43"/>
    </location>
</feature>
<organism evidence="2 3">
    <name type="scientific">Bos indicus x Bos taurus</name>
    <name type="common">Hybrid cattle</name>
    <dbReference type="NCBI Taxonomy" id="30522"/>
    <lineage>
        <taxon>Eukaryota</taxon>
        <taxon>Metazoa</taxon>
        <taxon>Chordata</taxon>
        <taxon>Craniata</taxon>
        <taxon>Vertebrata</taxon>
        <taxon>Euteleostomi</taxon>
        <taxon>Mammalia</taxon>
        <taxon>Eutheria</taxon>
        <taxon>Laurasiatheria</taxon>
        <taxon>Artiodactyla</taxon>
        <taxon>Ruminantia</taxon>
        <taxon>Pecora</taxon>
        <taxon>Bovidae</taxon>
        <taxon>Bovinae</taxon>
        <taxon>Bos</taxon>
    </lineage>
</organism>
<dbReference type="GO" id="GO:0006355">
    <property type="term" value="P:regulation of DNA-templated transcription"/>
    <property type="evidence" value="ECO:0007669"/>
    <property type="project" value="InterPro"/>
</dbReference>
<dbReference type="SUPFAM" id="SSF109640">
    <property type="entry name" value="KRAB domain (Kruppel-associated box)"/>
    <property type="match status" value="1"/>
</dbReference>
<name>A0A4W2GJ44_BOBOX</name>
<evidence type="ECO:0000259" key="1">
    <source>
        <dbReference type="Pfam" id="PF01352"/>
    </source>
</evidence>
<reference evidence="2" key="2">
    <citation type="submission" date="2025-08" db="UniProtKB">
        <authorList>
            <consortium name="Ensembl"/>
        </authorList>
    </citation>
    <scope>IDENTIFICATION</scope>
</reference>
<dbReference type="Proteomes" id="UP000429181">
    <property type="component" value="Chromosome 29"/>
</dbReference>
<dbReference type="InterPro" id="IPR036051">
    <property type="entry name" value="KRAB_dom_sf"/>
</dbReference>
<accession>A0A4W2GJ44</accession>
<protein>
    <recommendedName>
        <fullName evidence="1">KRAB domain-containing protein</fullName>
    </recommendedName>
</protein>
<dbReference type="Gene3D" id="6.10.140.140">
    <property type="match status" value="1"/>
</dbReference>
<reference evidence="2 3" key="1">
    <citation type="submission" date="2018-11" db="EMBL/GenBank/DDBJ databases">
        <title>Haplotype-resolved cattle genomes.</title>
        <authorList>
            <person name="Low W.Y."/>
            <person name="Tearle R."/>
            <person name="Bickhart D.M."/>
            <person name="Rosen B.D."/>
            <person name="Koren S."/>
            <person name="Rhie A."/>
            <person name="Hiendleder S."/>
            <person name="Phillippy A.M."/>
            <person name="Smith T.P.L."/>
            <person name="Williams J.L."/>
        </authorList>
    </citation>
    <scope>NUCLEOTIDE SEQUENCE [LARGE SCALE GENOMIC DNA]</scope>
</reference>
<sequence length="70" mass="8098">LTAVTLAWVRRCNHEEQQLLSHAQRTLYRHEMLQNDSKLVLLGNSIFQANTCHSARAWRRALERGGRTLA</sequence>
<dbReference type="Pfam" id="PF01352">
    <property type="entry name" value="KRAB"/>
    <property type="match status" value="1"/>
</dbReference>
<dbReference type="Ensembl" id="ENSBIXT00005030288.1">
    <property type="protein sequence ID" value="ENSBIXP00005018088.1"/>
    <property type="gene ID" value="ENSBIXG00005006604.1"/>
</dbReference>